<evidence type="ECO:0000313" key="3">
    <source>
        <dbReference type="Proteomes" id="UP000799421"/>
    </source>
</evidence>
<proteinExistence type="predicted"/>
<organism evidence="2 3">
    <name type="scientific">Piedraia hortae CBS 480.64</name>
    <dbReference type="NCBI Taxonomy" id="1314780"/>
    <lineage>
        <taxon>Eukaryota</taxon>
        <taxon>Fungi</taxon>
        <taxon>Dikarya</taxon>
        <taxon>Ascomycota</taxon>
        <taxon>Pezizomycotina</taxon>
        <taxon>Dothideomycetes</taxon>
        <taxon>Dothideomycetidae</taxon>
        <taxon>Capnodiales</taxon>
        <taxon>Piedraiaceae</taxon>
        <taxon>Piedraia</taxon>
    </lineage>
</organism>
<protein>
    <submittedName>
        <fullName evidence="2">Uncharacterized protein</fullName>
    </submittedName>
</protein>
<dbReference type="Proteomes" id="UP000799421">
    <property type="component" value="Unassembled WGS sequence"/>
</dbReference>
<gene>
    <name evidence="2" type="ORF">K470DRAFT_768</name>
</gene>
<accession>A0A6A7CA29</accession>
<dbReference type="EMBL" id="MU005957">
    <property type="protein sequence ID" value="KAF2864290.1"/>
    <property type="molecule type" value="Genomic_DNA"/>
</dbReference>
<name>A0A6A7CA29_9PEZI</name>
<feature type="region of interest" description="Disordered" evidence="1">
    <location>
        <begin position="1"/>
        <end position="23"/>
    </location>
</feature>
<reference evidence="2" key="1">
    <citation type="journal article" date="2020" name="Stud. Mycol.">
        <title>101 Dothideomycetes genomes: a test case for predicting lifestyles and emergence of pathogens.</title>
        <authorList>
            <person name="Haridas S."/>
            <person name="Albert R."/>
            <person name="Binder M."/>
            <person name="Bloem J."/>
            <person name="Labutti K."/>
            <person name="Salamov A."/>
            <person name="Andreopoulos B."/>
            <person name="Baker S."/>
            <person name="Barry K."/>
            <person name="Bills G."/>
            <person name="Bluhm B."/>
            <person name="Cannon C."/>
            <person name="Castanera R."/>
            <person name="Culley D."/>
            <person name="Daum C."/>
            <person name="Ezra D."/>
            <person name="Gonzalez J."/>
            <person name="Henrissat B."/>
            <person name="Kuo A."/>
            <person name="Liang C."/>
            <person name="Lipzen A."/>
            <person name="Lutzoni F."/>
            <person name="Magnuson J."/>
            <person name="Mondo S."/>
            <person name="Nolan M."/>
            <person name="Ohm R."/>
            <person name="Pangilinan J."/>
            <person name="Park H.-J."/>
            <person name="Ramirez L."/>
            <person name="Alfaro M."/>
            <person name="Sun H."/>
            <person name="Tritt A."/>
            <person name="Yoshinaga Y."/>
            <person name="Zwiers L.-H."/>
            <person name="Turgeon B."/>
            <person name="Goodwin S."/>
            <person name="Spatafora J."/>
            <person name="Crous P."/>
            <person name="Grigoriev I."/>
        </authorList>
    </citation>
    <scope>NUCLEOTIDE SEQUENCE</scope>
    <source>
        <strain evidence="2">CBS 480.64</strain>
    </source>
</reference>
<sequence length="153" mass="16627">MQPLSRGGGRHHPRPRNASQTQPTLVGDMNCATIFTESEVLCHTLYVCEPSGVIWQSRSLHMSALRQTVSWAQLGSSWAASNTVHTAFDVPRIFLDLGDTVPRHPSPVVAHGVISKLPPERVAIDLIVFCADMTYVHEDSAIDTVITLQGTGG</sequence>
<dbReference type="AlphaFoldDB" id="A0A6A7CA29"/>
<keyword evidence="3" id="KW-1185">Reference proteome</keyword>
<evidence type="ECO:0000256" key="1">
    <source>
        <dbReference type="SAM" id="MobiDB-lite"/>
    </source>
</evidence>
<evidence type="ECO:0000313" key="2">
    <source>
        <dbReference type="EMBL" id="KAF2864290.1"/>
    </source>
</evidence>